<dbReference type="STRING" id="74649.A0A2P6QEN1"/>
<evidence type="ECO:0000313" key="7">
    <source>
        <dbReference type="EMBL" id="PRQ32644.1"/>
    </source>
</evidence>
<dbReference type="GO" id="GO:0006952">
    <property type="term" value="P:defense response"/>
    <property type="evidence" value="ECO:0007669"/>
    <property type="project" value="UniProtKB-KW"/>
</dbReference>
<dbReference type="Pfam" id="PF00931">
    <property type="entry name" value="NB-ARC"/>
    <property type="match status" value="1"/>
</dbReference>
<dbReference type="Gramene" id="PRQ32644">
    <property type="protein sequence ID" value="PRQ32644"/>
    <property type="gene ID" value="RchiOBHm_Chr5g0048721"/>
</dbReference>
<comment type="caution">
    <text evidence="7">The sequence shown here is derived from an EMBL/GenBank/DDBJ whole genome shotgun (WGS) entry which is preliminary data.</text>
</comment>
<dbReference type="PANTHER" id="PTHR36766:SF45">
    <property type="entry name" value="NB-ARC DOMAIN-CONTAINING PROTEIN"/>
    <property type="match status" value="1"/>
</dbReference>
<evidence type="ECO:0000256" key="3">
    <source>
        <dbReference type="ARBA" id="ARBA00022821"/>
    </source>
</evidence>
<keyword evidence="7" id="KW-0378">Hydrolase</keyword>
<dbReference type="SUPFAM" id="SSF52540">
    <property type="entry name" value="P-loop containing nucleoside triphosphate hydrolases"/>
    <property type="match status" value="1"/>
</dbReference>
<gene>
    <name evidence="7" type="ORF">RchiOBHm_Chr5g0048721</name>
</gene>
<proteinExistence type="predicted"/>
<evidence type="ECO:0000256" key="1">
    <source>
        <dbReference type="ARBA" id="ARBA00022737"/>
    </source>
</evidence>
<organism evidence="7 8">
    <name type="scientific">Rosa chinensis</name>
    <name type="common">China rose</name>
    <dbReference type="NCBI Taxonomy" id="74649"/>
    <lineage>
        <taxon>Eukaryota</taxon>
        <taxon>Viridiplantae</taxon>
        <taxon>Streptophyta</taxon>
        <taxon>Embryophyta</taxon>
        <taxon>Tracheophyta</taxon>
        <taxon>Spermatophyta</taxon>
        <taxon>Magnoliopsida</taxon>
        <taxon>eudicotyledons</taxon>
        <taxon>Gunneridae</taxon>
        <taxon>Pentapetalae</taxon>
        <taxon>rosids</taxon>
        <taxon>fabids</taxon>
        <taxon>Rosales</taxon>
        <taxon>Rosaceae</taxon>
        <taxon>Rosoideae</taxon>
        <taxon>Rosoideae incertae sedis</taxon>
        <taxon>Rosa</taxon>
    </lineage>
</organism>
<evidence type="ECO:0000256" key="4">
    <source>
        <dbReference type="ARBA" id="ARBA00022840"/>
    </source>
</evidence>
<evidence type="ECO:0000313" key="8">
    <source>
        <dbReference type="Proteomes" id="UP000238479"/>
    </source>
</evidence>
<reference evidence="7 8" key="1">
    <citation type="journal article" date="2018" name="Nat. Genet.">
        <title>The Rosa genome provides new insights in the design of modern roses.</title>
        <authorList>
            <person name="Bendahmane M."/>
        </authorList>
    </citation>
    <scope>NUCLEOTIDE SEQUENCE [LARGE SCALE GENOMIC DNA]</scope>
    <source>
        <strain evidence="8">cv. Old Blush</strain>
    </source>
</reference>
<dbReference type="Gene3D" id="1.20.5.4130">
    <property type="match status" value="1"/>
</dbReference>
<feature type="domain" description="Disease resistance N-terminal" evidence="6">
    <location>
        <begin position="9"/>
        <end position="101"/>
    </location>
</feature>
<keyword evidence="8" id="KW-1185">Reference proteome</keyword>
<dbReference type="Proteomes" id="UP000238479">
    <property type="component" value="Chromosome 5"/>
</dbReference>
<feature type="domain" description="NB-ARC" evidence="5">
    <location>
        <begin position="188"/>
        <end position="356"/>
    </location>
</feature>
<evidence type="ECO:0000259" key="5">
    <source>
        <dbReference type="Pfam" id="PF00931"/>
    </source>
</evidence>
<dbReference type="PRINTS" id="PR00364">
    <property type="entry name" value="DISEASERSIST"/>
</dbReference>
<dbReference type="GO" id="GO:0043531">
    <property type="term" value="F:ADP binding"/>
    <property type="evidence" value="ECO:0007669"/>
    <property type="project" value="InterPro"/>
</dbReference>
<keyword evidence="2" id="KW-0547">Nucleotide-binding</keyword>
<dbReference type="InterPro" id="IPR027417">
    <property type="entry name" value="P-loop_NTPase"/>
</dbReference>
<keyword evidence="1" id="KW-0677">Repeat</keyword>
<dbReference type="AlphaFoldDB" id="A0A2P6QEN1"/>
<protein>
    <submittedName>
        <fullName evidence="7">Putative P-loop containing nucleoside triphosphate hydrolase</fullName>
    </submittedName>
</protein>
<name>A0A2P6QEN1_ROSCH</name>
<dbReference type="InterPro" id="IPR002182">
    <property type="entry name" value="NB-ARC"/>
</dbReference>
<dbReference type="InterPro" id="IPR041118">
    <property type="entry name" value="Rx_N"/>
</dbReference>
<dbReference type="GO" id="GO:0016787">
    <property type="term" value="F:hydrolase activity"/>
    <property type="evidence" value="ECO:0007669"/>
    <property type="project" value="UniProtKB-KW"/>
</dbReference>
<dbReference type="FunFam" id="3.40.50.300:FF:001091">
    <property type="entry name" value="Probable disease resistance protein At1g61300"/>
    <property type="match status" value="1"/>
</dbReference>
<sequence length="361" mass="40749">MAEALIDLVLEQLVTVAFDRTKEAVTLILNAETEVEKFSSNLKAIQAVLEDAEKQQVEKASVRNWLDGLNDVSYEMVDVLDEWNTEILKQEANGVAIEKKKTSKKVCFSIPSNCFCFGLVHKATHLHKIATEMKELNEKLTLITAQKEKFEFHQSSTRRNDEQLKQQLKTSSFVDISKIFGREEAKADLLSKLLSDTSEEGKRVLVIPIVGMGGMGKTTLAQLAYNNEDVKTYFEKRIWVCVSDPFDGVKIAKAIISGTGNDAPNSNELQDVLQCMSRCIEEKRCLIFLDDVWTEDQREWESLNLPIIMETCAKGSKIVLTTRKEKVAEIMGPTTQMIHLEKLSDENCLALFNSIAYLGRE</sequence>
<dbReference type="PANTHER" id="PTHR36766">
    <property type="entry name" value="PLANT BROAD-SPECTRUM MILDEW RESISTANCE PROTEIN RPW8"/>
    <property type="match status" value="1"/>
</dbReference>
<dbReference type="Pfam" id="PF18052">
    <property type="entry name" value="Rx_N"/>
    <property type="match status" value="1"/>
</dbReference>
<accession>A0A2P6QEN1</accession>
<dbReference type="Gene3D" id="3.40.50.300">
    <property type="entry name" value="P-loop containing nucleotide triphosphate hydrolases"/>
    <property type="match status" value="1"/>
</dbReference>
<keyword evidence="4" id="KW-0067">ATP-binding</keyword>
<evidence type="ECO:0000256" key="2">
    <source>
        <dbReference type="ARBA" id="ARBA00022741"/>
    </source>
</evidence>
<dbReference type="GO" id="GO:0005524">
    <property type="term" value="F:ATP binding"/>
    <property type="evidence" value="ECO:0007669"/>
    <property type="project" value="UniProtKB-KW"/>
</dbReference>
<dbReference type="EMBL" id="PDCK01000043">
    <property type="protein sequence ID" value="PRQ32644.1"/>
    <property type="molecule type" value="Genomic_DNA"/>
</dbReference>
<keyword evidence="3" id="KW-0611">Plant defense</keyword>
<dbReference type="OMA" id="HKIATEM"/>
<evidence type="ECO:0000259" key="6">
    <source>
        <dbReference type="Pfam" id="PF18052"/>
    </source>
</evidence>